<dbReference type="InterPro" id="IPR038740">
    <property type="entry name" value="BioF2-like_GNAT_dom"/>
</dbReference>
<keyword evidence="3" id="KW-1185">Reference proteome</keyword>
<dbReference type="InterPro" id="IPR016181">
    <property type="entry name" value="Acyl_CoA_acyltransferase"/>
</dbReference>
<organism evidence="2 3">
    <name type="scientific">Bacteroides difficilis</name>
    <dbReference type="NCBI Taxonomy" id="2763021"/>
    <lineage>
        <taxon>Bacteria</taxon>
        <taxon>Pseudomonadati</taxon>
        <taxon>Bacteroidota</taxon>
        <taxon>Bacteroidia</taxon>
        <taxon>Bacteroidales</taxon>
        <taxon>Bacteroidaceae</taxon>
        <taxon>Bacteroides</taxon>
    </lineage>
</organism>
<dbReference type="Proteomes" id="UP000600600">
    <property type="component" value="Unassembled WGS sequence"/>
</dbReference>
<dbReference type="Pfam" id="PF13480">
    <property type="entry name" value="Acetyltransf_6"/>
    <property type="match status" value="1"/>
</dbReference>
<reference evidence="2 3" key="1">
    <citation type="submission" date="2020-08" db="EMBL/GenBank/DDBJ databases">
        <title>Genome public.</title>
        <authorList>
            <person name="Liu C."/>
            <person name="Sun Q."/>
        </authorList>
    </citation>
    <scope>NUCLEOTIDE SEQUENCE [LARGE SCALE GENOMIC DNA]</scope>
    <source>
        <strain evidence="2 3">M27</strain>
    </source>
</reference>
<evidence type="ECO:0000259" key="1">
    <source>
        <dbReference type="Pfam" id="PF13480"/>
    </source>
</evidence>
<dbReference type="InterPro" id="IPR050644">
    <property type="entry name" value="PG_Glycine_Bridge_Synth"/>
</dbReference>
<accession>A0ABR7CA71</accession>
<dbReference type="SUPFAM" id="SSF55729">
    <property type="entry name" value="Acyl-CoA N-acyltransferases (Nat)"/>
    <property type="match status" value="1"/>
</dbReference>
<gene>
    <name evidence="2" type="ORF">H8S67_08525</name>
</gene>
<evidence type="ECO:0000313" key="2">
    <source>
        <dbReference type="EMBL" id="MBC5604712.1"/>
    </source>
</evidence>
<comment type="caution">
    <text evidence="2">The sequence shown here is derived from an EMBL/GenBank/DDBJ whole genome shotgun (WGS) entry which is preliminary data.</text>
</comment>
<sequence>MPLKLTTYYKGKDIPDLPGKNTFHSKELFLIYEATPGYTPLLIVATENGKPMARLLAAIRKAKRWLPSSLVKHCVVYSEGEGLDESLSTNKEKAEEVFGEMLEHLTQEATRTCFLIEFRNLNNSMFGYRFFRNNNYFPVNWLRVRNSLHSMKNVEDRFSPSRIRQIKKGLKNGAKVEEAHTVEEIRDFSRMLHKVYSSRIRRYFPANDFFRHMNSMLIRGKQTKIFIVKYKEKIIGGAVCIYSGESAFLWFSGGMRKTYALQYPGILAVWKALEDAHQRGFRHMEFMDVGLPFRKHGYRDFVLRFGGKQSSTRRWFRVSWTWLNNLLVKFYV</sequence>
<evidence type="ECO:0000313" key="3">
    <source>
        <dbReference type="Proteomes" id="UP000600600"/>
    </source>
</evidence>
<dbReference type="Gene3D" id="3.40.630.30">
    <property type="match status" value="1"/>
</dbReference>
<dbReference type="PANTHER" id="PTHR36174">
    <property type="entry name" value="LIPID II:GLYCINE GLYCYLTRANSFERASE"/>
    <property type="match status" value="1"/>
</dbReference>
<proteinExistence type="predicted"/>
<name>A0ABR7CA71_9BACE</name>
<feature type="domain" description="BioF2-like acetyltransferase" evidence="1">
    <location>
        <begin position="163"/>
        <end position="287"/>
    </location>
</feature>
<dbReference type="PANTHER" id="PTHR36174:SF1">
    <property type="entry name" value="LIPID II:GLYCINE GLYCYLTRANSFERASE"/>
    <property type="match status" value="1"/>
</dbReference>
<dbReference type="RefSeq" id="WP_186967017.1">
    <property type="nucleotide sequence ID" value="NZ_JACOOE010000003.1"/>
</dbReference>
<protein>
    <submittedName>
        <fullName evidence="2">GNAT family N-acetyltransferase</fullName>
    </submittedName>
</protein>
<dbReference type="EMBL" id="JACOOE010000003">
    <property type="protein sequence ID" value="MBC5604712.1"/>
    <property type="molecule type" value="Genomic_DNA"/>
</dbReference>